<sequence>MSKEELRSYRLNSAEEPTDEMLEAIMLEVQKSACLSTLKAKAELDKRFNAAKAEIARRKATHRMGL</sequence>
<organism evidence="1 2">
    <name type="scientific">Prevotella pectinovora</name>
    <dbReference type="NCBI Taxonomy" id="1602169"/>
    <lineage>
        <taxon>Bacteria</taxon>
        <taxon>Pseudomonadati</taxon>
        <taxon>Bacteroidota</taxon>
        <taxon>Bacteroidia</taxon>
        <taxon>Bacteroidales</taxon>
        <taxon>Prevotellaceae</taxon>
        <taxon>Prevotella</taxon>
    </lineage>
</organism>
<dbReference type="GeneID" id="93484605"/>
<dbReference type="AlphaFoldDB" id="A0A0D0IZ32"/>
<protein>
    <submittedName>
        <fullName evidence="1">Contig61, whole genome shotgun sequence</fullName>
    </submittedName>
</protein>
<reference evidence="1 2" key="1">
    <citation type="submission" date="2015-01" db="EMBL/GenBank/DDBJ databases">
        <title>Comparative genomics of non-oral Prevotella species.</title>
        <authorList>
            <person name="Accetto T."/>
            <person name="Nograsek B."/>
            <person name="Avgustin G."/>
        </authorList>
    </citation>
    <scope>NUCLEOTIDE SEQUENCE [LARGE SCALE GENOMIC DNA]</scope>
    <source>
        <strain evidence="1 2">P5-119</strain>
    </source>
</reference>
<keyword evidence="2" id="KW-1185">Reference proteome</keyword>
<dbReference type="RefSeq" id="WP_022316801.1">
    <property type="nucleotide sequence ID" value="NZ_DAIPDX010000051.1"/>
</dbReference>
<gene>
    <name evidence="1" type="ORF">ST44_08345</name>
</gene>
<dbReference type="EMBL" id="JXQK01000061">
    <property type="protein sequence ID" value="KIP61921.1"/>
    <property type="molecule type" value="Genomic_DNA"/>
</dbReference>
<name>A0A0D0IZ32_9BACT</name>
<accession>A0A0D0IZ32</accession>
<evidence type="ECO:0000313" key="2">
    <source>
        <dbReference type="Proteomes" id="UP000032046"/>
    </source>
</evidence>
<proteinExistence type="predicted"/>
<dbReference type="Proteomes" id="UP000032046">
    <property type="component" value="Unassembled WGS sequence"/>
</dbReference>
<evidence type="ECO:0000313" key="1">
    <source>
        <dbReference type="EMBL" id="KIP61921.1"/>
    </source>
</evidence>
<comment type="caution">
    <text evidence="1">The sequence shown here is derived from an EMBL/GenBank/DDBJ whole genome shotgun (WGS) entry which is preliminary data.</text>
</comment>